<keyword evidence="4 17" id="KW-0812">Transmembrane</keyword>
<feature type="transmembrane region" description="Helical" evidence="17">
    <location>
        <begin position="52"/>
        <end position="71"/>
    </location>
</feature>
<evidence type="ECO:0000256" key="12">
    <source>
        <dbReference type="ARBA" id="ARBA00041185"/>
    </source>
</evidence>
<comment type="function">
    <text evidence="16">Peptidoglycan polymerase that is essential for cell division.</text>
</comment>
<feature type="transmembrane region" description="Helical" evidence="17">
    <location>
        <begin position="78"/>
        <end position="100"/>
    </location>
</feature>
<evidence type="ECO:0000256" key="8">
    <source>
        <dbReference type="ARBA" id="ARBA00023136"/>
    </source>
</evidence>
<name>A0ABS6ETG5_9FIRM</name>
<comment type="catalytic activity">
    <reaction evidence="15">
        <text>[GlcNAc-(1-&gt;4)-Mur2Ac(oyl-L-Ala-gamma-D-Glu-L-Lys-D-Ala-D-Ala)](n)-di-trans,octa-cis-undecaprenyl diphosphate + beta-D-GlcNAc-(1-&gt;4)-Mur2Ac(oyl-L-Ala-gamma-D-Glu-L-Lys-D-Ala-D-Ala)-di-trans,octa-cis-undecaprenyl diphosphate = [GlcNAc-(1-&gt;4)-Mur2Ac(oyl-L-Ala-gamma-D-Glu-L-Lys-D-Ala-D-Ala)](n+1)-di-trans,octa-cis-undecaprenyl diphosphate + di-trans,octa-cis-undecaprenyl diphosphate + H(+)</text>
        <dbReference type="Rhea" id="RHEA:23708"/>
        <dbReference type="Rhea" id="RHEA-COMP:9602"/>
        <dbReference type="Rhea" id="RHEA-COMP:9603"/>
        <dbReference type="ChEBI" id="CHEBI:15378"/>
        <dbReference type="ChEBI" id="CHEBI:58405"/>
        <dbReference type="ChEBI" id="CHEBI:60033"/>
        <dbReference type="ChEBI" id="CHEBI:78435"/>
        <dbReference type="EC" id="2.4.99.28"/>
    </reaction>
</comment>
<dbReference type="InterPro" id="IPR001182">
    <property type="entry name" value="FtsW/RodA"/>
</dbReference>
<feature type="transmembrane region" description="Helical" evidence="17">
    <location>
        <begin position="422"/>
        <end position="442"/>
    </location>
</feature>
<feature type="transmembrane region" description="Helical" evidence="17">
    <location>
        <begin position="106"/>
        <end position="126"/>
    </location>
</feature>
<evidence type="ECO:0000256" key="3">
    <source>
        <dbReference type="ARBA" id="ARBA00022679"/>
    </source>
</evidence>
<keyword evidence="6" id="KW-0573">Peptidoglycan synthesis</keyword>
<dbReference type="PANTHER" id="PTHR30474:SF2">
    <property type="entry name" value="PEPTIDOGLYCAN GLYCOSYLTRANSFERASE FTSW-RELATED"/>
    <property type="match status" value="1"/>
</dbReference>
<evidence type="ECO:0000313" key="18">
    <source>
        <dbReference type="EMBL" id="MBU5490984.1"/>
    </source>
</evidence>
<feature type="transmembrane region" description="Helical" evidence="17">
    <location>
        <begin position="345"/>
        <end position="366"/>
    </location>
</feature>
<evidence type="ECO:0000256" key="15">
    <source>
        <dbReference type="ARBA" id="ARBA00049902"/>
    </source>
</evidence>
<evidence type="ECO:0000256" key="11">
    <source>
        <dbReference type="ARBA" id="ARBA00038053"/>
    </source>
</evidence>
<comment type="similarity">
    <text evidence="11">Belongs to the SEDS family. FtsW subfamily.</text>
</comment>
<keyword evidence="19" id="KW-1185">Reference proteome</keyword>
<evidence type="ECO:0000256" key="10">
    <source>
        <dbReference type="ARBA" id="ARBA00033270"/>
    </source>
</evidence>
<evidence type="ECO:0000313" key="19">
    <source>
        <dbReference type="Proteomes" id="UP000783588"/>
    </source>
</evidence>
<evidence type="ECO:0000256" key="6">
    <source>
        <dbReference type="ARBA" id="ARBA00022984"/>
    </source>
</evidence>
<keyword evidence="8 17" id="KW-0472">Membrane</keyword>
<feature type="transmembrane region" description="Helical" evidence="17">
    <location>
        <begin position="225"/>
        <end position="241"/>
    </location>
</feature>
<accession>A0ABS6ETG5</accession>
<evidence type="ECO:0000256" key="17">
    <source>
        <dbReference type="SAM" id="Phobius"/>
    </source>
</evidence>
<protein>
    <recommendedName>
        <fullName evidence="12">Probable peptidoglycan glycosyltransferase FtsW</fullName>
        <ecNumber evidence="14">2.4.99.28</ecNumber>
    </recommendedName>
    <alternativeName>
        <fullName evidence="13">Cell division protein FtsW</fullName>
    </alternativeName>
    <alternativeName>
        <fullName evidence="10">Cell wall polymerase</fullName>
    </alternativeName>
    <alternativeName>
        <fullName evidence="9">Peptidoglycan polymerase</fullName>
    </alternativeName>
</protein>
<keyword evidence="2" id="KW-0328">Glycosyltransferase</keyword>
<evidence type="ECO:0000256" key="1">
    <source>
        <dbReference type="ARBA" id="ARBA00004141"/>
    </source>
</evidence>
<comment type="caution">
    <text evidence="18">The sequence shown here is derived from an EMBL/GenBank/DDBJ whole genome shotgun (WGS) entry which is preliminary data.</text>
</comment>
<keyword evidence="5" id="KW-0133">Cell shape</keyword>
<dbReference type="EMBL" id="JAHLQI010000005">
    <property type="protein sequence ID" value="MBU5490984.1"/>
    <property type="molecule type" value="Genomic_DNA"/>
</dbReference>
<proteinExistence type="inferred from homology"/>
<evidence type="ECO:0000256" key="5">
    <source>
        <dbReference type="ARBA" id="ARBA00022960"/>
    </source>
</evidence>
<sequence>MAQKKKVAKKVQRTQRPARASKKSLGIQVLILFILFQLVSLLTVQISGRGTAYLYMMLPLMIITYGGWLCVNRMHADVPFFLDTAMLLTFGTMIQCLLLKQDEMPTSLIVIYVLAAVAGVIAAIVYKHAPMIASAVGTSILMVLSVILYMATLLIGKAVGGGVRNWINIAGFSLQPSEFNKIIYVLVMAGLLCTKDKPGRKRVWYAIGFTLVNLGFLGIQGEFGTFLLILCTFLCMIFLFVPDIKVFASVTAIIAAAGAAAAACGMSLLKATGGKSDFGPMQFVLNQVQKIANRFIYWRDPAKDAQGAGYQILQGRKALLNSNLFGSSTTTPLSNPSNDMVFPALTERCGLIIAVMICIIFGLLLIRGSRIYYHCGDRYHQAVSAGLSLQLVIQAFIIIGGSTGMMPLTGITLPLISRGGSSLMATFINIAVILVISAGNLWNGRRDYTSYDSKLQKARTVHSKRISHLRNRNRGRSGMDNTR</sequence>
<feature type="transmembrane region" description="Helical" evidence="17">
    <location>
        <begin position="246"/>
        <end position="269"/>
    </location>
</feature>
<evidence type="ECO:0000256" key="2">
    <source>
        <dbReference type="ARBA" id="ARBA00022676"/>
    </source>
</evidence>
<evidence type="ECO:0000256" key="9">
    <source>
        <dbReference type="ARBA" id="ARBA00032370"/>
    </source>
</evidence>
<dbReference type="Proteomes" id="UP000783588">
    <property type="component" value="Unassembled WGS sequence"/>
</dbReference>
<evidence type="ECO:0000256" key="7">
    <source>
        <dbReference type="ARBA" id="ARBA00022989"/>
    </source>
</evidence>
<evidence type="ECO:0000256" key="13">
    <source>
        <dbReference type="ARBA" id="ARBA00041418"/>
    </source>
</evidence>
<dbReference type="RefSeq" id="WP_216470696.1">
    <property type="nucleotide sequence ID" value="NZ_JAHLQI010000005.1"/>
</dbReference>
<feature type="transmembrane region" description="Helical" evidence="17">
    <location>
        <begin position="138"/>
        <end position="159"/>
    </location>
</feature>
<dbReference type="Pfam" id="PF01098">
    <property type="entry name" value="FTSW_RODA_SPOVE"/>
    <property type="match status" value="1"/>
</dbReference>
<dbReference type="EC" id="2.4.99.28" evidence="14"/>
<comment type="subcellular location">
    <subcellularLocation>
        <location evidence="1">Membrane</location>
        <topology evidence="1">Multi-pass membrane protein</topology>
    </subcellularLocation>
</comment>
<evidence type="ECO:0000256" key="16">
    <source>
        <dbReference type="ARBA" id="ARBA00049966"/>
    </source>
</evidence>
<evidence type="ECO:0000256" key="4">
    <source>
        <dbReference type="ARBA" id="ARBA00022692"/>
    </source>
</evidence>
<reference evidence="18 19" key="1">
    <citation type="submission" date="2021-06" db="EMBL/GenBank/DDBJ databases">
        <authorList>
            <person name="Sun Q."/>
            <person name="Li D."/>
        </authorList>
    </citation>
    <scope>NUCLEOTIDE SEQUENCE [LARGE SCALE GENOMIC DNA]</scope>
    <source>
        <strain evidence="18 19">MSJd-7</strain>
    </source>
</reference>
<keyword evidence="7 17" id="KW-1133">Transmembrane helix</keyword>
<dbReference type="PANTHER" id="PTHR30474">
    <property type="entry name" value="CELL CYCLE PROTEIN"/>
    <property type="match status" value="1"/>
</dbReference>
<evidence type="ECO:0000256" key="14">
    <source>
        <dbReference type="ARBA" id="ARBA00044770"/>
    </source>
</evidence>
<feature type="transmembrane region" description="Helical" evidence="17">
    <location>
        <begin position="387"/>
        <end position="416"/>
    </location>
</feature>
<gene>
    <name evidence="18" type="ORF">KQI75_10200</name>
</gene>
<feature type="transmembrane region" description="Helical" evidence="17">
    <location>
        <begin position="25"/>
        <end position="46"/>
    </location>
</feature>
<organism evidence="18 19">
    <name type="scientific">Butyricicoccus intestinisimiae</name>
    <dbReference type="NCBI Taxonomy" id="2841509"/>
    <lineage>
        <taxon>Bacteria</taxon>
        <taxon>Bacillati</taxon>
        <taxon>Bacillota</taxon>
        <taxon>Clostridia</taxon>
        <taxon>Eubacteriales</taxon>
        <taxon>Butyricicoccaceae</taxon>
        <taxon>Butyricicoccus</taxon>
    </lineage>
</organism>
<keyword evidence="3" id="KW-0808">Transferase</keyword>